<dbReference type="PROSITE" id="PS50102">
    <property type="entry name" value="RRM"/>
    <property type="match status" value="2"/>
</dbReference>
<dbReference type="GO" id="GO:0003723">
    <property type="term" value="F:RNA binding"/>
    <property type="evidence" value="ECO:0007669"/>
    <property type="project" value="UniProtKB-UniRule"/>
</dbReference>
<evidence type="ECO:0000256" key="3">
    <source>
        <dbReference type="PROSITE-ProRule" id="PRU00317"/>
    </source>
</evidence>
<dbReference type="InterPro" id="IPR035979">
    <property type="entry name" value="RBD_domain_sf"/>
</dbReference>
<dbReference type="SMART" id="SM00025">
    <property type="entry name" value="Pumilio"/>
    <property type="match status" value="6"/>
</dbReference>
<dbReference type="InterPro" id="IPR012677">
    <property type="entry name" value="Nucleotide-bd_a/b_plait_sf"/>
</dbReference>
<feature type="compositionally biased region" description="Low complexity" evidence="4">
    <location>
        <begin position="100"/>
        <end position="111"/>
    </location>
</feature>
<name>A0AAD5TTB1_9FUNG</name>
<dbReference type="PROSITE" id="PS50303">
    <property type="entry name" value="PUM_HD"/>
    <property type="match status" value="1"/>
</dbReference>
<dbReference type="Proteomes" id="UP001212152">
    <property type="component" value="Unassembled WGS sequence"/>
</dbReference>
<reference evidence="7" key="1">
    <citation type="submission" date="2020-05" db="EMBL/GenBank/DDBJ databases">
        <title>Phylogenomic resolution of chytrid fungi.</title>
        <authorList>
            <person name="Stajich J.E."/>
            <person name="Amses K."/>
            <person name="Simmons R."/>
            <person name="Seto K."/>
            <person name="Myers J."/>
            <person name="Bonds A."/>
            <person name="Quandt C.A."/>
            <person name="Barry K."/>
            <person name="Liu P."/>
            <person name="Grigoriev I."/>
            <person name="Longcore J.E."/>
            <person name="James T.Y."/>
        </authorList>
    </citation>
    <scope>NUCLEOTIDE SEQUENCE</scope>
    <source>
        <strain evidence="7">JEL0379</strain>
    </source>
</reference>
<sequence length="1220" mass="131804">MQSHDARIHDRKRSLIDPSRPMLDRTPEHRPDSYSFIESLRDASDKDGLSDQPPPRLRRPSSATTTVFRRPRAETFSFFPSKLLPEDSVAPADHNAVQHSSSPNSSSSASAIPTGRQRAGSLSLPRSSIAGAFGPSLFATSWQPSSVLNGMERSGHSDYASSTGGEDETTAVARTLDYLGLDDPMSNEGGNRHQQHAGSNNAYQQLAARNVPMGAPISSIYGSRGRSYSVAVGETLSLTNNSLPPPATYRPRATSIAFLESTADSDIQAIRMSLANGELELRMESPDTDLGEADLYNALGQPSPYSVDRAMTDSPTTRHLDFPHPHQVPSRSLWIGNIDPTLSPSDLLTLFSPFGPIESLRILPDKECAFVNFVHVEDAVRARDDMQSGRVGNCIVRIGFGKAEAINDTQGMQPTKSLWVGNIPPTTDPAALEAMFAAYGAVESARVLTHKNCGFINFVRLEDAMEARKNMNGKEIGGSVVKIGYAKVPPRGNEQTPQLSIAGSNNNNGFAMSASPTRHHNNNGDYAAYQVPGSVVFAAGGSGAAAHSMGGLQGQYFVAPSATPGRYAGAAGGHPHDAAGGGASSPRVTTPSRREPTSVDSEDAKWNGPSVSETYAQVIPPVPDPRSKRRVDQVRLRELRKRLESHVTAKDVEAFFTEIIDEAVDLCTDYIGNVVVQKIIEKAATDQHRLRLMEKIAPHMAAIGIHKNGTWVIQKMIDYAKTTSQIQVVVNALKVYTPPLLLDQFGNYVVQCCLRLGAHRNQFVFDAMHAQCYEIGQGRFGARAMRACLENQHTTKRQQKFVAEAIVHNVIQLATNPNGAILVTWLLDTSNLPGRYGAMAPKLVPNLAALCTHKLASATVLKLVNQRVEPEAREQIVKEMFFHEEPNVVPSLHYILADAVHGVSIVQKILNSACASHEERVHIADRVRNTLHRMQEVRDNHAAYKRILDELSLIPTLEPAVPPKLDPRRFGTASSASGADDDEIVSPMVPGGGFTYSPVPAGSPSQAQPTGYQPQPGPSPQQQQQGGGWYTPAQLPTPTNSPQPGSHFVPGFAAAPGSAGYASSPNHHAASTPPPPLQPHQHHQHQHQHHHQQQHHMHHAQQQQQQQQYYSATSSGAGSYPPSPQHPAAAAFGSNGVGGGAASSPQQFQYQVPPPPLQQQQMPMDAQFQPYAGGGQQIVYPQGQYQPQQHFGGGSNHQQPQQLPTQGKGARTGGAVTEDS</sequence>
<keyword evidence="8" id="KW-1185">Reference proteome</keyword>
<feature type="domain" description="RRM" evidence="5">
    <location>
        <begin position="416"/>
        <end position="488"/>
    </location>
</feature>
<dbReference type="GO" id="GO:0000288">
    <property type="term" value="P:nuclear-transcribed mRNA catabolic process, deadenylation-dependent decay"/>
    <property type="evidence" value="ECO:0007669"/>
    <property type="project" value="TreeGrafter"/>
</dbReference>
<dbReference type="PROSITE" id="PS50302">
    <property type="entry name" value="PUM"/>
    <property type="match status" value="2"/>
</dbReference>
<dbReference type="EMBL" id="JADGJQ010000003">
    <property type="protein sequence ID" value="KAJ3184674.1"/>
    <property type="molecule type" value="Genomic_DNA"/>
</dbReference>
<dbReference type="Gene3D" id="1.25.10.10">
    <property type="entry name" value="Leucine-rich Repeat Variant"/>
    <property type="match status" value="1"/>
</dbReference>
<feature type="compositionally biased region" description="Basic residues" evidence="4">
    <location>
        <begin position="1080"/>
        <end position="1099"/>
    </location>
</feature>
<feature type="compositionally biased region" description="Low complexity" evidence="4">
    <location>
        <begin position="1006"/>
        <end position="1024"/>
    </location>
</feature>
<dbReference type="SUPFAM" id="SSF54928">
    <property type="entry name" value="RNA-binding domain, RBD"/>
    <property type="match status" value="2"/>
</dbReference>
<dbReference type="SUPFAM" id="SSF48371">
    <property type="entry name" value="ARM repeat"/>
    <property type="match status" value="1"/>
</dbReference>
<keyword evidence="2" id="KW-0694">RNA-binding</keyword>
<feature type="compositionally biased region" description="Basic and acidic residues" evidence="4">
    <location>
        <begin position="39"/>
        <end position="49"/>
    </location>
</feature>
<feature type="repeat" description="Pumilio" evidence="3">
    <location>
        <begin position="658"/>
        <end position="694"/>
    </location>
</feature>
<organism evidence="7 8">
    <name type="scientific">Geranomyces variabilis</name>
    <dbReference type="NCBI Taxonomy" id="109894"/>
    <lineage>
        <taxon>Eukaryota</taxon>
        <taxon>Fungi</taxon>
        <taxon>Fungi incertae sedis</taxon>
        <taxon>Chytridiomycota</taxon>
        <taxon>Chytridiomycota incertae sedis</taxon>
        <taxon>Chytridiomycetes</taxon>
        <taxon>Spizellomycetales</taxon>
        <taxon>Powellomycetaceae</taxon>
        <taxon>Geranomyces</taxon>
    </lineage>
</organism>
<evidence type="ECO:0000256" key="4">
    <source>
        <dbReference type="SAM" id="MobiDB-lite"/>
    </source>
</evidence>
<dbReference type="Gene3D" id="3.30.70.330">
    <property type="match status" value="2"/>
</dbReference>
<dbReference type="InterPro" id="IPR001313">
    <property type="entry name" value="Pumilio_RNA-bd_rpt"/>
</dbReference>
<dbReference type="InterPro" id="IPR033133">
    <property type="entry name" value="PUM-HD"/>
</dbReference>
<feature type="domain" description="RRM" evidence="5">
    <location>
        <begin position="331"/>
        <end position="403"/>
    </location>
</feature>
<feature type="compositionally biased region" description="Low complexity" evidence="4">
    <location>
        <begin position="1158"/>
        <end position="1170"/>
    </location>
</feature>
<feature type="compositionally biased region" description="Basic and acidic residues" evidence="4">
    <location>
        <begin position="592"/>
        <end position="605"/>
    </location>
</feature>
<dbReference type="InterPro" id="IPR052645">
    <property type="entry name" value="Pumilio_domain_protein"/>
</dbReference>
<feature type="region of interest" description="Disordered" evidence="4">
    <location>
        <begin position="1"/>
        <end position="69"/>
    </location>
</feature>
<feature type="repeat" description="Pumilio" evidence="3">
    <location>
        <begin position="695"/>
        <end position="731"/>
    </location>
</feature>
<feature type="region of interest" description="Disordered" evidence="4">
    <location>
        <begin position="93"/>
        <end position="122"/>
    </location>
</feature>
<dbReference type="Pfam" id="PF00076">
    <property type="entry name" value="RRM_1"/>
    <property type="match status" value="2"/>
</dbReference>
<dbReference type="SMART" id="SM00360">
    <property type="entry name" value="RRM"/>
    <property type="match status" value="2"/>
</dbReference>
<feature type="domain" description="PUM-HD" evidence="6">
    <location>
        <begin position="593"/>
        <end position="955"/>
    </location>
</feature>
<evidence type="ECO:0000313" key="7">
    <source>
        <dbReference type="EMBL" id="KAJ3184674.1"/>
    </source>
</evidence>
<evidence type="ECO:0000259" key="6">
    <source>
        <dbReference type="PROSITE" id="PS50303"/>
    </source>
</evidence>
<feature type="region of interest" description="Disordered" evidence="4">
    <location>
        <begin position="958"/>
        <end position="1220"/>
    </location>
</feature>
<evidence type="ECO:0000256" key="1">
    <source>
        <dbReference type="ARBA" id="ARBA00022737"/>
    </source>
</evidence>
<feature type="compositionally biased region" description="Low complexity" evidence="4">
    <location>
        <begin position="1050"/>
        <end position="1065"/>
    </location>
</feature>
<dbReference type="InterPro" id="IPR011989">
    <property type="entry name" value="ARM-like"/>
</dbReference>
<feature type="compositionally biased region" description="Polar residues" evidence="4">
    <location>
        <begin position="1034"/>
        <end position="1044"/>
    </location>
</feature>
<gene>
    <name evidence="7" type="ORF">HDU87_004077</name>
</gene>
<dbReference type="InterPro" id="IPR000504">
    <property type="entry name" value="RRM_dom"/>
</dbReference>
<feature type="compositionally biased region" description="Polar residues" evidence="4">
    <location>
        <begin position="1196"/>
        <end position="1205"/>
    </location>
</feature>
<dbReference type="PANTHER" id="PTHR47093">
    <property type="entry name" value="PROTEIN JSN1-RELATED"/>
    <property type="match status" value="1"/>
</dbReference>
<feature type="compositionally biased region" description="Low complexity" evidence="4">
    <location>
        <begin position="1100"/>
        <end position="1120"/>
    </location>
</feature>
<feature type="region of interest" description="Disordered" evidence="4">
    <location>
        <begin position="568"/>
        <end position="630"/>
    </location>
</feature>
<feature type="compositionally biased region" description="Low complexity" evidence="4">
    <location>
        <begin position="1142"/>
        <end position="1151"/>
    </location>
</feature>
<accession>A0AAD5TTB1</accession>
<evidence type="ECO:0000313" key="8">
    <source>
        <dbReference type="Proteomes" id="UP001212152"/>
    </source>
</evidence>
<comment type="caution">
    <text evidence="7">The sequence shown here is derived from an EMBL/GenBank/DDBJ whole genome shotgun (WGS) entry which is preliminary data.</text>
</comment>
<dbReference type="InterPro" id="IPR016024">
    <property type="entry name" value="ARM-type_fold"/>
</dbReference>
<evidence type="ECO:0000259" key="5">
    <source>
        <dbReference type="PROSITE" id="PS50102"/>
    </source>
</evidence>
<dbReference type="AlphaFoldDB" id="A0AAD5TTB1"/>
<dbReference type="Pfam" id="PF22493">
    <property type="entry name" value="PUF_NOP9"/>
    <property type="match status" value="1"/>
</dbReference>
<keyword evidence="1" id="KW-0677">Repeat</keyword>
<dbReference type="PANTHER" id="PTHR47093:SF1">
    <property type="entry name" value="PROTEIN JSN1-RELATED"/>
    <property type="match status" value="1"/>
</dbReference>
<proteinExistence type="predicted"/>
<evidence type="ECO:0000256" key="2">
    <source>
        <dbReference type="PROSITE-ProRule" id="PRU00176"/>
    </source>
</evidence>
<feature type="compositionally biased region" description="Basic and acidic residues" evidence="4">
    <location>
        <begin position="22"/>
        <end position="32"/>
    </location>
</feature>
<protein>
    <submittedName>
        <fullName evidence="7">Uncharacterized protein</fullName>
    </submittedName>
</protein>
<dbReference type="CDD" id="cd00590">
    <property type="entry name" value="RRM_SF"/>
    <property type="match status" value="2"/>
</dbReference>